<reference evidence="5 7" key="1">
    <citation type="submission" date="2015-07" db="EMBL/GenBank/DDBJ databases">
        <title>Draft Genome Sequence of Streptomyces antibioticus, IMRU 3720 reveals insights in the evolution of actinomycin biosynthetic gene clusters in Streptomyces.</title>
        <authorList>
            <person name="Crnovcic I."/>
            <person name="Ruckert C."/>
            <person name="Kalinowksi J."/>
            <person name="Keller U."/>
        </authorList>
    </citation>
    <scope>NUCLEOTIDE SEQUENCE [LARGE SCALE GENOMIC DNA]</scope>
    <source>
        <strain evidence="5 7">DSM 41481</strain>
    </source>
</reference>
<dbReference type="PANTHER" id="PTHR43004:SF19">
    <property type="entry name" value="BINDING MONOOXYGENASE, PUTATIVE (JCVI)-RELATED"/>
    <property type="match status" value="1"/>
</dbReference>
<evidence type="ECO:0000313" key="7">
    <source>
        <dbReference type="Proteomes" id="UP000190306"/>
    </source>
</evidence>
<dbReference type="InterPro" id="IPR002938">
    <property type="entry name" value="FAD-bd"/>
</dbReference>
<dbReference type="Gene3D" id="3.30.70.2450">
    <property type="match status" value="1"/>
</dbReference>
<evidence type="ECO:0000259" key="4">
    <source>
        <dbReference type="Pfam" id="PF01494"/>
    </source>
</evidence>
<dbReference type="Gene3D" id="3.50.50.60">
    <property type="entry name" value="FAD/NAD(P)-binding domain"/>
    <property type="match status" value="1"/>
</dbReference>
<dbReference type="SUPFAM" id="SSF51905">
    <property type="entry name" value="FAD/NAD(P)-binding domain"/>
    <property type="match status" value="1"/>
</dbReference>
<keyword evidence="7" id="KW-1185">Reference proteome</keyword>
<dbReference type="EMBL" id="LHQL01000010">
    <property type="protein sequence ID" value="OOQ50162.1"/>
    <property type="molecule type" value="Genomic_DNA"/>
</dbReference>
<feature type="domain" description="FAD-binding" evidence="4">
    <location>
        <begin position="4"/>
        <end position="336"/>
    </location>
</feature>
<evidence type="ECO:0000313" key="6">
    <source>
        <dbReference type="EMBL" id="QIT45580.1"/>
    </source>
</evidence>
<evidence type="ECO:0000256" key="1">
    <source>
        <dbReference type="ARBA" id="ARBA00001974"/>
    </source>
</evidence>
<dbReference type="PRINTS" id="PR00420">
    <property type="entry name" value="RNGMNOXGNASE"/>
</dbReference>
<evidence type="ECO:0000313" key="5">
    <source>
        <dbReference type="EMBL" id="OOQ50162.1"/>
    </source>
</evidence>
<evidence type="ECO:0000256" key="2">
    <source>
        <dbReference type="ARBA" id="ARBA00022630"/>
    </source>
</evidence>
<sequence>MENYDVVVVGGGPTGLVTAGLLARAGARVLVAERRPHRGDRPKAVVLHAPTLELLDALGLLDDVVARSIPLERFAFRVSGGAEFTAEMTGMDSHLDGYRNLPQPVLEGLLEKYSLEYGAHIERGVGYLSHEVTDSGATVRFDGRDDVRCSYLVGADGPRSAVRESLGVAMTGRSLTTSYLLVEGVPQELVGRDEVGVHVGEHGMVTMMPIPGDQVLVAGPAVAGLALERGAEVPWSTIAEAVETLGFGSRLRLAEAVRTSHYSVDLRVADRLVSGRVALAGDAAHLNTPAGGQGLNLGIGDAVALSWRILAALKNDDPDLLLGYDPERREFAAKVGRTTFLAPLIERIRSVDEHSRPAVQRELDELALCWSQLYPGEENWRADGRYELGVGARVPTRIRADGRLLPFLDPHDRADASTLLWFDGTPPEDLVAIESGAALPPVREVRRAAVPAGDRVTVPEGARGLLVRPDRRVARVLRKPASGRL</sequence>
<dbReference type="RefSeq" id="WP_078634158.1">
    <property type="nucleotide sequence ID" value="NZ_CM007717.1"/>
</dbReference>
<dbReference type="GO" id="GO:0016709">
    <property type="term" value="F:oxidoreductase activity, acting on paired donors, with incorporation or reduction of molecular oxygen, NAD(P)H as one donor, and incorporation of one atom of oxygen"/>
    <property type="evidence" value="ECO:0007669"/>
    <property type="project" value="UniProtKB-ARBA"/>
</dbReference>
<dbReference type="InterPro" id="IPR050641">
    <property type="entry name" value="RIFMO-like"/>
</dbReference>
<comment type="cofactor">
    <cofactor evidence="1">
        <name>FAD</name>
        <dbReference type="ChEBI" id="CHEBI:57692"/>
    </cofactor>
</comment>
<dbReference type="Pfam" id="PF01494">
    <property type="entry name" value="FAD_binding_3"/>
    <property type="match status" value="1"/>
</dbReference>
<proteinExistence type="predicted"/>
<name>A0AAE6Y9Q3_STRAT</name>
<keyword evidence="2" id="KW-0285">Flavoprotein</keyword>
<evidence type="ECO:0000256" key="3">
    <source>
        <dbReference type="ARBA" id="ARBA00022827"/>
    </source>
</evidence>
<organism evidence="6 8">
    <name type="scientific">Streptomyces antibioticus</name>
    <dbReference type="NCBI Taxonomy" id="1890"/>
    <lineage>
        <taxon>Bacteria</taxon>
        <taxon>Bacillati</taxon>
        <taxon>Actinomycetota</taxon>
        <taxon>Actinomycetes</taxon>
        <taxon>Kitasatosporales</taxon>
        <taxon>Streptomycetaceae</taxon>
        <taxon>Streptomyces</taxon>
    </lineage>
</organism>
<reference evidence="6 8" key="2">
    <citation type="submission" date="2020-03" db="EMBL/GenBank/DDBJ databases">
        <title>Is there a link between lipid content and antibiotic production in Streptomyces?</title>
        <authorList>
            <person name="David M."/>
            <person name="Lejeune C."/>
            <person name="Abreu S."/>
            <person name="Thibessard A."/>
            <person name="Leblond P."/>
            <person name="Chaminade P."/>
            <person name="Virolle M.-J."/>
        </authorList>
    </citation>
    <scope>NUCLEOTIDE SEQUENCE [LARGE SCALE GENOMIC DNA]</scope>
    <source>
        <strain evidence="6 8">DSM 41481</strain>
    </source>
</reference>
<dbReference type="InterPro" id="IPR036188">
    <property type="entry name" value="FAD/NAD-bd_sf"/>
</dbReference>
<dbReference type="PANTHER" id="PTHR43004">
    <property type="entry name" value="TRK SYSTEM POTASSIUM UPTAKE PROTEIN"/>
    <property type="match status" value="1"/>
</dbReference>
<dbReference type="Proteomes" id="UP000190306">
    <property type="component" value="Chromosome"/>
</dbReference>
<gene>
    <name evidence="5" type="ORF">AFM16_19930</name>
    <name evidence="6" type="ORF">HCX60_20265</name>
</gene>
<protein>
    <submittedName>
        <fullName evidence="6">NAD(P)-binding protein</fullName>
    </submittedName>
</protein>
<accession>A0AAE6Y9Q3</accession>
<dbReference type="EMBL" id="CP050692">
    <property type="protein sequence ID" value="QIT45580.1"/>
    <property type="molecule type" value="Genomic_DNA"/>
</dbReference>
<keyword evidence="3" id="KW-0274">FAD</keyword>
<dbReference type="AlphaFoldDB" id="A0AAE6Y9Q3"/>
<dbReference type="Proteomes" id="UP000502504">
    <property type="component" value="Chromosome"/>
</dbReference>
<evidence type="ECO:0000313" key="8">
    <source>
        <dbReference type="Proteomes" id="UP000502504"/>
    </source>
</evidence>
<dbReference type="GO" id="GO:0071949">
    <property type="term" value="F:FAD binding"/>
    <property type="evidence" value="ECO:0007669"/>
    <property type="project" value="InterPro"/>
</dbReference>